<dbReference type="SUPFAM" id="SSF54593">
    <property type="entry name" value="Glyoxalase/Bleomycin resistance protein/Dihydroxybiphenyl dioxygenase"/>
    <property type="match status" value="1"/>
</dbReference>
<dbReference type="AlphaFoldDB" id="A0A316TK22"/>
<keyword evidence="3" id="KW-1185">Reference proteome</keyword>
<gene>
    <name evidence="2" type="ORF">DJ010_12970</name>
</gene>
<reference evidence="2 3" key="1">
    <citation type="submission" date="2018-05" db="EMBL/GenBank/DDBJ databases">
        <title>Nocardioides silvaticus genome.</title>
        <authorList>
            <person name="Li C."/>
            <person name="Wang G."/>
        </authorList>
    </citation>
    <scope>NUCLEOTIDE SEQUENCE [LARGE SCALE GENOMIC DNA]</scope>
    <source>
        <strain evidence="2 3">CCTCC AB 2018079</strain>
    </source>
</reference>
<dbReference type="PANTHER" id="PTHR33990:SF1">
    <property type="entry name" value="PROTEIN YJDN"/>
    <property type="match status" value="1"/>
</dbReference>
<feature type="domain" description="PhnB-like" evidence="1">
    <location>
        <begin position="7"/>
        <end position="132"/>
    </location>
</feature>
<proteinExistence type="predicted"/>
<evidence type="ECO:0000259" key="1">
    <source>
        <dbReference type="Pfam" id="PF06983"/>
    </source>
</evidence>
<dbReference type="InterPro" id="IPR029068">
    <property type="entry name" value="Glyas_Bleomycin-R_OHBP_Dase"/>
</dbReference>
<accession>A0A316TK22</accession>
<protein>
    <recommendedName>
        <fullName evidence="1">PhnB-like domain-containing protein</fullName>
    </recommendedName>
</protein>
<name>A0A316TK22_9ACTN</name>
<evidence type="ECO:0000313" key="3">
    <source>
        <dbReference type="Proteomes" id="UP000245507"/>
    </source>
</evidence>
<dbReference type="Proteomes" id="UP000245507">
    <property type="component" value="Unassembled WGS sequence"/>
</dbReference>
<dbReference type="InterPro" id="IPR028973">
    <property type="entry name" value="PhnB-like"/>
</dbReference>
<dbReference type="OrthoDB" id="9795306at2"/>
<dbReference type="Pfam" id="PF06983">
    <property type="entry name" value="3-dmu-9_3-mt"/>
    <property type="match status" value="1"/>
</dbReference>
<dbReference type="Gene3D" id="3.10.180.10">
    <property type="entry name" value="2,3-Dihydroxybiphenyl 1,2-Dioxygenase, domain 1"/>
    <property type="match status" value="1"/>
</dbReference>
<dbReference type="EMBL" id="QGDD01000005">
    <property type="protein sequence ID" value="PWN02612.1"/>
    <property type="molecule type" value="Genomic_DNA"/>
</dbReference>
<comment type="caution">
    <text evidence="2">The sequence shown here is derived from an EMBL/GenBank/DDBJ whole genome shotgun (WGS) entry which is preliminary data.</text>
</comment>
<dbReference type="RefSeq" id="WP_109694319.1">
    <property type="nucleotide sequence ID" value="NZ_QGDD01000005.1"/>
</dbReference>
<sequence length="139" mass="15108">MGSLLNPYLTFQDTAREAMEFYRSVFGGELTINTFGEYGDPDSPDSEKVMHSMLTTDDGFTLMASDTPEEMEFTAGSQITISLSGDGDDVDAVRRQWEALSEGATVTVPLAQQVWGDEFGQLTDRFGISWMVNIGGGAA</sequence>
<dbReference type="PANTHER" id="PTHR33990">
    <property type="entry name" value="PROTEIN YJDN-RELATED"/>
    <property type="match status" value="1"/>
</dbReference>
<evidence type="ECO:0000313" key="2">
    <source>
        <dbReference type="EMBL" id="PWN02612.1"/>
    </source>
</evidence>
<dbReference type="CDD" id="cd06588">
    <property type="entry name" value="PhnB_like"/>
    <property type="match status" value="1"/>
</dbReference>
<organism evidence="2 3">
    <name type="scientific">Nocardioides silvaticus</name>
    <dbReference type="NCBI Taxonomy" id="2201891"/>
    <lineage>
        <taxon>Bacteria</taxon>
        <taxon>Bacillati</taxon>
        <taxon>Actinomycetota</taxon>
        <taxon>Actinomycetes</taxon>
        <taxon>Propionibacteriales</taxon>
        <taxon>Nocardioidaceae</taxon>
        <taxon>Nocardioides</taxon>
    </lineage>
</organism>